<evidence type="ECO:0000313" key="1">
    <source>
        <dbReference type="EMBL" id="TFK66842.1"/>
    </source>
</evidence>
<proteinExistence type="predicted"/>
<reference evidence="1 2" key="1">
    <citation type="journal article" date="2019" name="Nat. Ecol. Evol.">
        <title>Megaphylogeny resolves global patterns of mushroom evolution.</title>
        <authorList>
            <person name="Varga T."/>
            <person name="Krizsan K."/>
            <person name="Foldi C."/>
            <person name="Dima B."/>
            <person name="Sanchez-Garcia M."/>
            <person name="Sanchez-Ramirez S."/>
            <person name="Szollosi G.J."/>
            <person name="Szarkandi J.G."/>
            <person name="Papp V."/>
            <person name="Albert L."/>
            <person name="Andreopoulos W."/>
            <person name="Angelini C."/>
            <person name="Antonin V."/>
            <person name="Barry K.W."/>
            <person name="Bougher N.L."/>
            <person name="Buchanan P."/>
            <person name="Buyck B."/>
            <person name="Bense V."/>
            <person name="Catcheside P."/>
            <person name="Chovatia M."/>
            <person name="Cooper J."/>
            <person name="Damon W."/>
            <person name="Desjardin D."/>
            <person name="Finy P."/>
            <person name="Geml J."/>
            <person name="Haridas S."/>
            <person name="Hughes K."/>
            <person name="Justo A."/>
            <person name="Karasinski D."/>
            <person name="Kautmanova I."/>
            <person name="Kiss B."/>
            <person name="Kocsube S."/>
            <person name="Kotiranta H."/>
            <person name="LaButti K.M."/>
            <person name="Lechner B.E."/>
            <person name="Liimatainen K."/>
            <person name="Lipzen A."/>
            <person name="Lukacs Z."/>
            <person name="Mihaltcheva S."/>
            <person name="Morgado L.N."/>
            <person name="Niskanen T."/>
            <person name="Noordeloos M.E."/>
            <person name="Ohm R.A."/>
            <person name="Ortiz-Santana B."/>
            <person name="Ovrebo C."/>
            <person name="Racz N."/>
            <person name="Riley R."/>
            <person name="Savchenko A."/>
            <person name="Shiryaev A."/>
            <person name="Soop K."/>
            <person name="Spirin V."/>
            <person name="Szebenyi C."/>
            <person name="Tomsovsky M."/>
            <person name="Tulloss R.E."/>
            <person name="Uehling J."/>
            <person name="Grigoriev I.V."/>
            <person name="Vagvolgyi C."/>
            <person name="Papp T."/>
            <person name="Martin F.M."/>
            <person name="Miettinen O."/>
            <person name="Hibbett D.S."/>
            <person name="Nagy L.G."/>
        </authorList>
    </citation>
    <scope>NUCLEOTIDE SEQUENCE [LARGE SCALE GENOMIC DNA]</scope>
    <source>
        <strain evidence="1 2">NL-1719</strain>
    </source>
</reference>
<evidence type="ECO:0000313" key="2">
    <source>
        <dbReference type="Proteomes" id="UP000308600"/>
    </source>
</evidence>
<dbReference type="Proteomes" id="UP000308600">
    <property type="component" value="Unassembled WGS sequence"/>
</dbReference>
<accession>A0ACD3AMW5</accession>
<name>A0ACD3AMW5_9AGAR</name>
<keyword evidence="2" id="KW-1185">Reference proteome</keyword>
<gene>
    <name evidence="1" type="ORF">BDN72DRAFT_899472</name>
</gene>
<protein>
    <submittedName>
        <fullName evidence="1">Uncharacterized protein</fullName>
    </submittedName>
</protein>
<sequence length="397" mass="44295">MLLTDLPLDILELVVRCLMGDFATLKSLALVCRLFRDPCQQHILRGVEIGDRKTQTSSMLATSRCHRFIADLRSNPRFIRHLRSVSVCGSLDGSWLLENMDDVAEFLNLVSEARLVYCRITATTSVIANAGISWTQLSAPFREALSKVLDKIETLQLEGFSDLPVDILARYHKNITGLHLIDLNIVQGSSFTPGSFKLKLRSLKILNESPDVVQTLISSGILDLSQLKSLIFGSWRGMVNISPLLQSKDLRGLRLRWFTPDIAVDQSLCQLNELRKLIMDVRWKPGSSSPDLEWLAATLNAVQSPHLSTIKVTVVTHFIPAGGDFEIVKALSQPLDRLRNNLGGRLKTLGLTFWIFPSTADKFDEIKQRISEQIQWKGDSEVLDLSVIPPPGQGSSI</sequence>
<dbReference type="EMBL" id="ML208392">
    <property type="protein sequence ID" value="TFK66842.1"/>
    <property type="molecule type" value="Genomic_DNA"/>
</dbReference>
<organism evidence="1 2">
    <name type="scientific">Pluteus cervinus</name>
    <dbReference type="NCBI Taxonomy" id="181527"/>
    <lineage>
        <taxon>Eukaryota</taxon>
        <taxon>Fungi</taxon>
        <taxon>Dikarya</taxon>
        <taxon>Basidiomycota</taxon>
        <taxon>Agaricomycotina</taxon>
        <taxon>Agaricomycetes</taxon>
        <taxon>Agaricomycetidae</taxon>
        <taxon>Agaricales</taxon>
        <taxon>Pluteineae</taxon>
        <taxon>Pluteaceae</taxon>
        <taxon>Pluteus</taxon>
    </lineage>
</organism>